<evidence type="ECO:0000256" key="1">
    <source>
        <dbReference type="ARBA" id="ARBA00001947"/>
    </source>
</evidence>
<dbReference type="SUPFAM" id="SSF49899">
    <property type="entry name" value="Concanavalin A-like lectins/glucanases"/>
    <property type="match status" value="1"/>
</dbReference>
<keyword evidence="4" id="KW-0479">Metal-binding</keyword>
<dbReference type="Gene3D" id="1.10.390.10">
    <property type="entry name" value="Neutral Protease Domain 2"/>
    <property type="match status" value="1"/>
</dbReference>
<evidence type="ECO:0000256" key="8">
    <source>
        <dbReference type="ARBA" id="ARBA00023049"/>
    </source>
</evidence>
<dbReference type="Gene3D" id="3.10.170.10">
    <property type="match status" value="1"/>
</dbReference>
<dbReference type="InterPro" id="IPR001570">
    <property type="entry name" value="Peptidase_M4_C_domain"/>
</dbReference>
<dbReference type="Pfam" id="PF01447">
    <property type="entry name" value="Peptidase_M4"/>
    <property type="match status" value="1"/>
</dbReference>
<dbReference type="Proteomes" id="UP000198318">
    <property type="component" value="Unassembled WGS sequence"/>
</dbReference>
<evidence type="ECO:0000313" key="14">
    <source>
        <dbReference type="Proteomes" id="UP000198318"/>
    </source>
</evidence>
<evidence type="ECO:0000256" key="11">
    <source>
        <dbReference type="SAM" id="SignalP"/>
    </source>
</evidence>
<dbReference type="InterPro" id="IPR011096">
    <property type="entry name" value="FTP_domain"/>
</dbReference>
<dbReference type="InterPro" id="IPR013783">
    <property type="entry name" value="Ig-like_fold"/>
</dbReference>
<dbReference type="GO" id="GO:0005975">
    <property type="term" value="P:carbohydrate metabolic process"/>
    <property type="evidence" value="ECO:0007669"/>
    <property type="project" value="UniProtKB-ARBA"/>
</dbReference>
<dbReference type="Pfam" id="PF02868">
    <property type="entry name" value="Peptidase_M4_C"/>
    <property type="match status" value="1"/>
</dbReference>
<dbReference type="InterPro" id="IPR013320">
    <property type="entry name" value="ConA-like_dom_sf"/>
</dbReference>
<dbReference type="Pfam" id="PF03413">
    <property type="entry name" value="PepSY"/>
    <property type="match status" value="1"/>
</dbReference>
<dbReference type="Gene3D" id="2.60.120.200">
    <property type="match status" value="1"/>
</dbReference>
<comment type="similarity">
    <text evidence="2">Belongs to the peptidase M4 family.</text>
</comment>
<evidence type="ECO:0000259" key="12">
    <source>
        <dbReference type="PROSITE" id="PS50060"/>
    </source>
</evidence>
<keyword evidence="8 13" id="KW-0482">Metalloprotease</keyword>
<dbReference type="GO" id="GO:0046872">
    <property type="term" value="F:metal ion binding"/>
    <property type="evidence" value="ECO:0007669"/>
    <property type="project" value="UniProtKB-KW"/>
</dbReference>
<dbReference type="GO" id="GO:0006508">
    <property type="term" value="P:proteolysis"/>
    <property type="evidence" value="ECO:0007669"/>
    <property type="project" value="UniProtKB-KW"/>
</dbReference>
<proteinExistence type="inferred from homology"/>
<dbReference type="GO" id="GO:0016020">
    <property type="term" value="C:membrane"/>
    <property type="evidence" value="ECO:0007669"/>
    <property type="project" value="InterPro"/>
</dbReference>
<keyword evidence="6" id="KW-0378">Hydrolase</keyword>
<evidence type="ECO:0000256" key="9">
    <source>
        <dbReference type="ARBA" id="ARBA00023145"/>
    </source>
</evidence>
<keyword evidence="9" id="KW-0865">Zymogen</keyword>
<dbReference type="InterPro" id="IPR027268">
    <property type="entry name" value="Peptidase_M4/M1_CTD_sf"/>
</dbReference>
<dbReference type="SUPFAM" id="SSF55486">
    <property type="entry name" value="Metalloproteases ('zincins'), catalytic domain"/>
    <property type="match status" value="1"/>
</dbReference>
<feature type="active site" description="Proton donor" evidence="10">
    <location>
        <position position="416"/>
    </location>
</feature>
<feature type="active site" evidence="10">
    <location>
        <position position="326"/>
    </location>
</feature>
<evidence type="ECO:0000256" key="3">
    <source>
        <dbReference type="ARBA" id="ARBA00022670"/>
    </source>
</evidence>
<feature type="signal peptide" evidence="11">
    <location>
        <begin position="1"/>
        <end position="27"/>
    </location>
</feature>
<dbReference type="InterPro" id="IPR013856">
    <property type="entry name" value="Peptidase_M4_domain"/>
</dbReference>
<dbReference type="Gene3D" id="2.60.40.10">
    <property type="entry name" value="Immunoglobulins"/>
    <property type="match status" value="1"/>
</dbReference>
<evidence type="ECO:0000256" key="2">
    <source>
        <dbReference type="ARBA" id="ARBA00009388"/>
    </source>
</evidence>
<dbReference type="InterPro" id="IPR050728">
    <property type="entry name" value="Zinc_Metalloprotease_M4"/>
</dbReference>
<dbReference type="PANTHER" id="PTHR33794">
    <property type="entry name" value="BACILLOLYSIN"/>
    <property type="match status" value="1"/>
</dbReference>
<dbReference type="PROSITE" id="PS50060">
    <property type="entry name" value="MAM_2"/>
    <property type="match status" value="1"/>
</dbReference>
<accession>A0A239NL78</accession>
<evidence type="ECO:0000313" key="13">
    <source>
        <dbReference type="EMBL" id="SNT55213.1"/>
    </source>
</evidence>
<dbReference type="InterPro" id="IPR023612">
    <property type="entry name" value="Peptidase_M4"/>
</dbReference>
<organism evidence="13 14">
    <name type="scientific">Actinomadura meyerae</name>
    <dbReference type="NCBI Taxonomy" id="240840"/>
    <lineage>
        <taxon>Bacteria</taxon>
        <taxon>Bacillati</taxon>
        <taxon>Actinomycetota</taxon>
        <taxon>Actinomycetes</taxon>
        <taxon>Streptosporangiales</taxon>
        <taxon>Thermomonosporaceae</taxon>
        <taxon>Actinomadura</taxon>
    </lineage>
</organism>
<evidence type="ECO:0000256" key="10">
    <source>
        <dbReference type="PIRSR" id="PIRSR623612-1"/>
    </source>
</evidence>
<keyword evidence="5 11" id="KW-0732">Signal</keyword>
<keyword evidence="3 13" id="KW-0645">Protease</keyword>
<sequence length="805" mass="82201">MRHQTAIGATVLSVGLAVAMSSPATGAATRTAPAAPAKPDPRTVAAASADRLVAAKPTAFKKAPRDRIVRRGVVSGLRGLQYVQYERTYDGLPVYGGDFVVTTNASGGVLSTSVDQTKTLDVSTKATVSAAQAAATARAKVTTVESASKPRLMVLAEGSGRLVYETVVSGTRKNAPTKLHVLVDARTGKVARTWDEVRDAADDQSHYHGTVDLSTAATSMTDPQRSGIRCGGQNGATYTGTDSAWGNGSGTNLETACVDALYAVQKEWDMLGQWLGRNGINGNGGGFPLRVGLNQANAFWNGSYTNFGRNQAGTKQATSVDVVGHENGHAVFTTTPGGDGGGSGNEKGGMNESAGDIFGALTEHFMNEPSNLDPPDYLVGEEVDLVGSGPIRNMYNPQALGDPNCYSSQIPNTEVHAAAGPQNHWFYLLAEGSNPTNGNPSSPTCNGSTVTGIGIRKAGQIFMGGLNRKVTSWSHARARVATVSAALELFPGSPTECNAVKAAWSAINVPAQSGEAACGTQQQNDFSLALNPGSGNVQAGGSATVTVSTAVTGGSAQQVALSATSSPSGPTASFSPSTVTAGQSATMTVRVPAGTADGTYRITVLGDGASVDRTATYTLTVGNGSPGGTVFADDFESSRGWTVNPDGTDTATAGAWERGTPQPTSWSGISLQLAAAGGGADLVTGAGAGTDAGTYDVDGGVTTARSPAISLPSGTLTLSFNWYLAHLDNSSTDDYLRVRVVGSSGTSTVLNQSGAMADRAGAWQTATYNLSAYAGQSVRIVVEAADNGTGSLVEAGLDNIKITQS</sequence>
<evidence type="ECO:0000256" key="5">
    <source>
        <dbReference type="ARBA" id="ARBA00022729"/>
    </source>
</evidence>
<dbReference type="InterPro" id="IPR000998">
    <property type="entry name" value="MAM_dom"/>
</dbReference>
<dbReference type="GO" id="GO:0004222">
    <property type="term" value="F:metalloendopeptidase activity"/>
    <property type="evidence" value="ECO:0007669"/>
    <property type="project" value="InterPro"/>
</dbReference>
<evidence type="ECO:0000256" key="6">
    <source>
        <dbReference type="ARBA" id="ARBA00022801"/>
    </source>
</evidence>
<protein>
    <submittedName>
        <fullName evidence="13">Zn-dependent metalloprotease</fullName>
    </submittedName>
</protein>
<dbReference type="PRINTS" id="PR00730">
    <property type="entry name" value="THERMOLYSIN"/>
</dbReference>
<feature type="domain" description="MAM" evidence="12">
    <location>
        <begin position="631"/>
        <end position="805"/>
    </location>
</feature>
<dbReference type="InterPro" id="IPR025711">
    <property type="entry name" value="PepSY"/>
</dbReference>
<evidence type="ECO:0000256" key="7">
    <source>
        <dbReference type="ARBA" id="ARBA00022833"/>
    </source>
</evidence>
<comment type="cofactor">
    <cofactor evidence="1">
        <name>Zn(2+)</name>
        <dbReference type="ChEBI" id="CHEBI:29105"/>
    </cofactor>
</comment>
<keyword evidence="7" id="KW-0862">Zinc</keyword>
<dbReference type="EMBL" id="FZOR01000043">
    <property type="protein sequence ID" value="SNT55213.1"/>
    <property type="molecule type" value="Genomic_DNA"/>
</dbReference>
<reference evidence="13 14" key="1">
    <citation type="submission" date="2017-06" db="EMBL/GenBank/DDBJ databases">
        <authorList>
            <person name="Kim H.J."/>
            <person name="Triplett B.A."/>
        </authorList>
    </citation>
    <scope>NUCLEOTIDE SEQUENCE [LARGE SCALE GENOMIC DNA]</scope>
    <source>
        <strain evidence="13 14">DSM 44715</strain>
    </source>
</reference>
<dbReference type="Pfam" id="PF07504">
    <property type="entry name" value="FTP"/>
    <property type="match status" value="1"/>
</dbReference>
<feature type="chain" id="PRO_5012376316" evidence="11">
    <location>
        <begin position="28"/>
        <end position="805"/>
    </location>
</feature>
<dbReference type="RefSeq" id="WP_245869620.1">
    <property type="nucleotide sequence ID" value="NZ_FZOR01000043.1"/>
</dbReference>
<evidence type="ECO:0000256" key="4">
    <source>
        <dbReference type="ARBA" id="ARBA00022723"/>
    </source>
</evidence>
<keyword evidence="14" id="KW-1185">Reference proteome</keyword>
<dbReference type="AlphaFoldDB" id="A0A239NL78"/>
<name>A0A239NL78_9ACTN</name>
<gene>
    <name evidence="13" type="ORF">SAMN05443665_104345</name>
</gene>
<dbReference type="PANTHER" id="PTHR33794:SF1">
    <property type="entry name" value="BACILLOLYSIN"/>
    <property type="match status" value="1"/>
</dbReference>